<feature type="non-terminal residue" evidence="1">
    <location>
        <position position="47"/>
    </location>
</feature>
<gene>
    <name evidence="1" type="ORF">DERYTH_LOCUS11847</name>
</gene>
<organism evidence="1 2">
    <name type="scientific">Dentiscutata erythropus</name>
    <dbReference type="NCBI Taxonomy" id="1348616"/>
    <lineage>
        <taxon>Eukaryota</taxon>
        <taxon>Fungi</taxon>
        <taxon>Fungi incertae sedis</taxon>
        <taxon>Mucoromycota</taxon>
        <taxon>Glomeromycotina</taxon>
        <taxon>Glomeromycetes</taxon>
        <taxon>Diversisporales</taxon>
        <taxon>Gigasporaceae</taxon>
        <taxon>Dentiscutata</taxon>
    </lineage>
</organism>
<name>A0A9N9HEB4_9GLOM</name>
<reference evidence="1" key="1">
    <citation type="submission" date="2021-06" db="EMBL/GenBank/DDBJ databases">
        <authorList>
            <person name="Kallberg Y."/>
            <person name="Tangrot J."/>
            <person name="Rosling A."/>
        </authorList>
    </citation>
    <scope>NUCLEOTIDE SEQUENCE</scope>
    <source>
        <strain evidence="1">MA453B</strain>
    </source>
</reference>
<dbReference type="Proteomes" id="UP000789405">
    <property type="component" value="Unassembled WGS sequence"/>
</dbReference>
<proteinExistence type="predicted"/>
<evidence type="ECO:0000313" key="2">
    <source>
        <dbReference type="Proteomes" id="UP000789405"/>
    </source>
</evidence>
<evidence type="ECO:0000313" key="1">
    <source>
        <dbReference type="EMBL" id="CAG8681721.1"/>
    </source>
</evidence>
<dbReference type="AlphaFoldDB" id="A0A9N9HEB4"/>
<protein>
    <submittedName>
        <fullName evidence="1">18586_t:CDS:1</fullName>
    </submittedName>
</protein>
<keyword evidence="2" id="KW-1185">Reference proteome</keyword>
<accession>A0A9N9HEB4</accession>
<comment type="caution">
    <text evidence="1">The sequence shown here is derived from an EMBL/GenBank/DDBJ whole genome shotgun (WGS) entry which is preliminary data.</text>
</comment>
<dbReference type="EMBL" id="CAJVPY010007514">
    <property type="protein sequence ID" value="CAG8681721.1"/>
    <property type="molecule type" value="Genomic_DNA"/>
</dbReference>
<sequence>MAAIFELGQDFSKASSPQIPVYCLDDRSRQTCPFWFDANCQCGVVNF</sequence>